<evidence type="ECO:0000256" key="2">
    <source>
        <dbReference type="ARBA" id="ARBA00023315"/>
    </source>
</evidence>
<accession>A0ABP2YUL3</accession>
<gene>
    <name evidence="4" type="ORF">SSIM_06140</name>
</gene>
<dbReference type="PANTHER" id="PTHR43072">
    <property type="entry name" value="N-ACETYLTRANSFERASE"/>
    <property type="match status" value="1"/>
</dbReference>
<name>A0ABP2YUL3_STASI</name>
<organism evidence="4 5">
    <name type="scientific">Staphylococcus simulans UMC-CNS-990</name>
    <dbReference type="NCBI Taxonomy" id="1405498"/>
    <lineage>
        <taxon>Bacteria</taxon>
        <taxon>Bacillati</taxon>
        <taxon>Bacillota</taxon>
        <taxon>Bacilli</taxon>
        <taxon>Bacillales</taxon>
        <taxon>Staphylococcaceae</taxon>
        <taxon>Staphylococcus</taxon>
    </lineage>
</organism>
<proteinExistence type="predicted"/>
<dbReference type="InterPro" id="IPR000182">
    <property type="entry name" value="GNAT_dom"/>
</dbReference>
<evidence type="ECO:0000259" key="3">
    <source>
        <dbReference type="PROSITE" id="PS51186"/>
    </source>
</evidence>
<comment type="caution">
    <text evidence="4">The sequence shown here is derived from an EMBL/GenBank/DDBJ whole genome shotgun (WGS) entry which is preliminary data.</text>
</comment>
<dbReference type="InterPro" id="IPR016181">
    <property type="entry name" value="Acyl_CoA_acyltransferase"/>
</dbReference>
<keyword evidence="5" id="KW-1185">Reference proteome</keyword>
<evidence type="ECO:0000313" key="4">
    <source>
        <dbReference type="EMBL" id="ERS93775.1"/>
    </source>
</evidence>
<dbReference type="Proteomes" id="UP000017131">
    <property type="component" value="Unassembled WGS sequence"/>
</dbReference>
<dbReference type="PROSITE" id="PS51186">
    <property type="entry name" value="GNAT"/>
    <property type="match status" value="1"/>
</dbReference>
<keyword evidence="2" id="KW-0012">Acyltransferase</keyword>
<dbReference type="EMBL" id="AXDY01000004">
    <property type="protein sequence ID" value="ERS93775.1"/>
    <property type="molecule type" value="Genomic_DNA"/>
</dbReference>
<dbReference type="GeneID" id="77332468"/>
<evidence type="ECO:0000256" key="1">
    <source>
        <dbReference type="ARBA" id="ARBA00022679"/>
    </source>
</evidence>
<evidence type="ECO:0000313" key="5">
    <source>
        <dbReference type="Proteomes" id="UP000017131"/>
    </source>
</evidence>
<sequence>MVKLRPATQVDLSLFTKVYNQAIAARNITADIDEMTEQEMAHVFDKHDAMRPLFTVYDEEMRPIGFASLNYFYGRPAYDETAEVSIYLDQQISGKGIGTKVMQRLEQEAKALGIRFLTGYVFAQNIPCNKLFEKQGYVLWGEMPQIAHIDNQRLDLNIWGKQI</sequence>
<dbReference type="Pfam" id="PF00583">
    <property type="entry name" value="Acetyltransf_1"/>
    <property type="match status" value="1"/>
</dbReference>
<feature type="domain" description="N-acetyltransferase" evidence="3">
    <location>
        <begin position="2"/>
        <end position="159"/>
    </location>
</feature>
<protein>
    <recommendedName>
        <fullName evidence="3">N-acetyltransferase domain-containing protein</fullName>
    </recommendedName>
</protein>
<dbReference type="Gene3D" id="3.40.630.30">
    <property type="match status" value="1"/>
</dbReference>
<dbReference type="CDD" id="cd04301">
    <property type="entry name" value="NAT_SF"/>
    <property type="match status" value="1"/>
</dbReference>
<dbReference type="PANTHER" id="PTHR43072:SF23">
    <property type="entry name" value="UPF0039 PROTEIN C11D3.02C"/>
    <property type="match status" value="1"/>
</dbReference>
<reference evidence="4 5" key="1">
    <citation type="journal article" date="2013" name="Genome Announc.">
        <title>Draft Genome Sequence of Staphylococcus simulans UMC-CNS-990, Isolated from a Case of Chronic Bovine Mastitis.</title>
        <authorList>
            <person name="Calcutt M.J."/>
            <person name="Foecking M.F."/>
            <person name="Hsieh H.Y."/>
            <person name="Perry J."/>
            <person name="Stewart G.C."/>
            <person name="Middleton J.R."/>
        </authorList>
    </citation>
    <scope>NUCLEOTIDE SEQUENCE [LARGE SCALE GENOMIC DNA]</scope>
    <source>
        <strain evidence="4 5">UMC-CNS-990</strain>
    </source>
</reference>
<dbReference type="RefSeq" id="WP_002481412.1">
    <property type="nucleotide sequence ID" value="NZ_AXDY01000004.1"/>
</dbReference>
<keyword evidence="1" id="KW-0808">Transferase</keyword>
<dbReference type="SUPFAM" id="SSF55729">
    <property type="entry name" value="Acyl-CoA N-acyltransferases (Nat)"/>
    <property type="match status" value="1"/>
</dbReference>